<dbReference type="InterPro" id="IPR011990">
    <property type="entry name" value="TPR-like_helical_dom_sf"/>
</dbReference>
<evidence type="ECO:0000256" key="2">
    <source>
        <dbReference type="SAM" id="Coils"/>
    </source>
</evidence>
<reference evidence="4 5" key="1">
    <citation type="submission" date="2023-08" db="EMBL/GenBank/DDBJ databases">
        <title>Pleionea litopenaei sp. nov., isolated from stomach of juvenile Litopenaeus vannamei.</title>
        <authorList>
            <person name="Rho A.M."/>
            <person name="Hwang C.Y."/>
        </authorList>
    </citation>
    <scope>NUCLEOTIDE SEQUENCE [LARGE SCALE GENOMIC DNA]</scope>
    <source>
        <strain evidence="4 5">HL-JVS1</strain>
    </source>
</reference>
<feature type="coiled-coil region" evidence="2">
    <location>
        <begin position="625"/>
        <end position="678"/>
    </location>
</feature>
<dbReference type="Gene3D" id="1.25.40.10">
    <property type="entry name" value="Tetratricopeptide repeat domain"/>
    <property type="match status" value="3"/>
</dbReference>
<dbReference type="Proteomes" id="UP001239782">
    <property type="component" value="Chromosome"/>
</dbReference>
<organism evidence="4 5">
    <name type="scientific">Pleionea litopenaei</name>
    <dbReference type="NCBI Taxonomy" id="3070815"/>
    <lineage>
        <taxon>Bacteria</taxon>
        <taxon>Pseudomonadati</taxon>
        <taxon>Pseudomonadota</taxon>
        <taxon>Gammaproteobacteria</taxon>
        <taxon>Oceanospirillales</taxon>
        <taxon>Pleioneaceae</taxon>
        <taxon>Pleionea</taxon>
    </lineage>
</organism>
<evidence type="ECO:0000313" key="4">
    <source>
        <dbReference type="EMBL" id="WMS85756.1"/>
    </source>
</evidence>
<name>A0AA51RQG6_9GAMM</name>
<keyword evidence="5" id="KW-1185">Reference proteome</keyword>
<accession>A0AA51RQG6</accession>
<dbReference type="EMBL" id="CP133548">
    <property type="protein sequence ID" value="WMS85756.1"/>
    <property type="molecule type" value="Genomic_DNA"/>
</dbReference>
<dbReference type="SUPFAM" id="SSF48452">
    <property type="entry name" value="TPR-like"/>
    <property type="match status" value="2"/>
</dbReference>
<dbReference type="SMART" id="SM00028">
    <property type="entry name" value="TPR"/>
    <property type="match status" value="7"/>
</dbReference>
<gene>
    <name evidence="4" type="ORF">Q9312_11070</name>
</gene>
<dbReference type="KEGG" id="plei:Q9312_11070"/>
<dbReference type="PANTHER" id="PTHR12558:SF13">
    <property type="entry name" value="CELL DIVISION CYCLE PROTEIN 27 HOMOLOG"/>
    <property type="match status" value="1"/>
</dbReference>
<evidence type="ECO:0000256" key="3">
    <source>
        <dbReference type="SAM" id="Phobius"/>
    </source>
</evidence>
<dbReference type="RefSeq" id="WP_309200909.1">
    <property type="nucleotide sequence ID" value="NZ_CP133548.1"/>
</dbReference>
<sequence>MAEQTSFNLIKEILKRRVIQILGVYLGATIALMEFSGMITERYGFSDRLVDYLLATMLTLLPAVVVLTWRHGAPGKDEWGKTEKVVLPINAIALVGVIGWLATMQPNTNTQVVQATAPISLNSEVVAQRNITKLGVMFVTPTPTVQQSWLSYAIPYLIATQLGQDPTVVAHSFYNSDYFWEVQRAGFTDGLDVPLSLAKSVAQDADLQYFLKSSLDKVNNQFKLHLSLYETSSTQLIAEQTLLSDSVFQLAEQAVGFITQQAPFNETTNRLLNQIPLTDFITGDIDALKAFIEGKNANLFDNDIQGSINAIKRAVDIDKNFALAYLELAEILISQGQLLESNAYLKKSLALNYKLTEPLRFTIKAAIYATERNITEQNNVYRTWIELYPDDYLPKKRLALLLSFKSNNFDEVIQLYQQSLELNPAQPDIYNRLGKLFEARRELTKAREMYQKLRELRPRSYTPLLSQGNIESQLGNLEEAQRLYKQAALTEVDKVTPVLALADLATRQGDFEKSEQRYREAELIAQAPRQFSLLHGHKVSYYYLRGEYQKAYQELIEFQSAMQSVTQSIDVIFGTFLSKMHIYVDAGKSQEAAELLTSLEDQVDSSMKNFPKIGSLFLNIYQGNVDAANKDLVEVEAILERFKMENLEYLITFSKARIAALQSDHNKALQLYEKALEDIKKIGAYDVEMHALLVDSILYEKRHLQQYQEGITIAEEFLVQWPYHPSINYQLALLYQLQKQDDKALSALKKAQYVWQFADNNCTECQDTEHLITELKSSAAE</sequence>
<dbReference type="Pfam" id="PF13432">
    <property type="entry name" value="TPR_16"/>
    <property type="match status" value="1"/>
</dbReference>
<dbReference type="PANTHER" id="PTHR12558">
    <property type="entry name" value="CELL DIVISION CYCLE 16,23,27"/>
    <property type="match status" value="1"/>
</dbReference>
<keyword evidence="1" id="KW-0802">TPR repeat</keyword>
<dbReference type="InterPro" id="IPR019734">
    <property type="entry name" value="TPR_rpt"/>
</dbReference>
<feature type="transmembrane region" description="Helical" evidence="3">
    <location>
        <begin position="21"/>
        <end position="40"/>
    </location>
</feature>
<evidence type="ECO:0000313" key="5">
    <source>
        <dbReference type="Proteomes" id="UP001239782"/>
    </source>
</evidence>
<feature type="transmembrane region" description="Helical" evidence="3">
    <location>
        <begin position="85"/>
        <end position="102"/>
    </location>
</feature>
<dbReference type="Pfam" id="PF13414">
    <property type="entry name" value="TPR_11"/>
    <property type="match status" value="1"/>
</dbReference>
<keyword evidence="2" id="KW-0175">Coiled coil</keyword>
<dbReference type="AlphaFoldDB" id="A0AA51RQG6"/>
<feature type="repeat" description="TPR" evidence="1">
    <location>
        <begin position="427"/>
        <end position="460"/>
    </location>
</feature>
<keyword evidence="3" id="KW-0812">Transmembrane</keyword>
<keyword evidence="3" id="KW-1133">Transmembrane helix</keyword>
<feature type="transmembrane region" description="Helical" evidence="3">
    <location>
        <begin position="52"/>
        <end position="73"/>
    </location>
</feature>
<evidence type="ECO:0000256" key="1">
    <source>
        <dbReference type="PROSITE-ProRule" id="PRU00339"/>
    </source>
</evidence>
<dbReference type="PROSITE" id="PS50005">
    <property type="entry name" value="TPR"/>
    <property type="match status" value="1"/>
</dbReference>
<keyword evidence="3" id="KW-0472">Membrane</keyword>
<protein>
    <submittedName>
        <fullName evidence="4">Tetratricopeptide repeat protein</fullName>
    </submittedName>
</protein>
<proteinExistence type="predicted"/>